<feature type="compositionally biased region" description="Low complexity" evidence="8">
    <location>
        <begin position="62"/>
        <end position="78"/>
    </location>
</feature>
<dbReference type="KEGG" id="asau:88171387"/>
<protein>
    <recommendedName>
        <fullName evidence="9">Protein kinase domain-containing protein</fullName>
    </recommendedName>
</protein>
<dbReference type="Pfam" id="PF00069">
    <property type="entry name" value="Pkinase"/>
    <property type="match status" value="1"/>
</dbReference>
<dbReference type="GeneID" id="88171387"/>
<organism evidence="10 11">
    <name type="scientific">Australozyma saopauloensis</name>
    <dbReference type="NCBI Taxonomy" id="291208"/>
    <lineage>
        <taxon>Eukaryota</taxon>
        <taxon>Fungi</taxon>
        <taxon>Dikarya</taxon>
        <taxon>Ascomycota</taxon>
        <taxon>Saccharomycotina</taxon>
        <taxon>Pichiomycetes</taxon>
        <taxon>Metschnikowiaceae</taxon>
        <taxon>Australozyma</taxon>
    </lineage>
</organism>
<evidence type="ECO:0000256" key="1">
    <source>
        <dbReference type="ARBA" id="ARBA00008867"/>
    </source>
</evidence>
<reference evidence="10 11" key="1">
    <citation type="submission" date="2023-10" db="EMBL/GenBank/DDBJ databases">
        <title>Draft Genome Sequence of Candida saopaulonensis from a very Premature Infant with Sepsis.</title>
        <authorList>
            <person name="Ning Y."/>
            <person name="Dai R."/>
            <person name="Xiao M."/>
            <person name="Xu Y."/>
            <person name="Yan Q."/>
            <person name="Zhang L."/>
        </authorList>
    </citation>
    <scope>NUCLEOTIDE SEQUENCE [LARGE SCALE GENOMIC DNA]</scope>
    <source>
        <strain evidence="10 11">19XY460</strain>
    </source>
</reference>
<dbReference type="PANTHER" id="PTHR24058">
    <property type="entry name" value="DUAL SPECIFICITY PROTEIN KINASE"/>
    <property type="match status" value="1"/>
</dbReference>
<dbReference type="GO" id="GO:0005524">
    <property type="term" value="F:ATP binding"/>
    <property type="evidence" value="ECO:0007669"/>
    <property type="project" value="UniProtKB-UniRule"/>
</dbReference>
<comment type="similarity">
    <text evidence="1">Belongs to the protein kinase superfamily. CMGC Ser/Thr protein kinase family. MNB/DYRK subfamily.</text>
</comment>
<dbReference type="GO" id="GO:0030447">
    <property type="term" value="P:filamentous growth"/>
    <property type="evidence" value="ECO:0007669"/>
    <property type="project" value="UniProtKB-ARBA"/>
</dbReference>
<dbReference type="Gene3D" id="1.10.510.10">
    <property type="entry name" value="Transferase(Phosphotransferase) domain 1"/>
    <property type="match status" value="1"/>
</dbReference>
<evidence type="ECO:0000256" key="2">
    <source>
        <dbReference type="ARBA" id="ARBA00022527"/>
    </source>
</evidence>
<dbReference type="InterPro" id="IPR008271">
    <property type="entry name" value="Ser/Thr_kinase_AS"/>
</dbReference>
<dbReference type="GO" id="GO:0004674">
    <property type="term" value="F:protein serine/threonine kinase activity"/>
    <property type="evidence" value="ECO:0007669"/>
    <property type="project" value="UniProtKB-KW"/>
</dbReference>
<dbReference type="GO" id="GO:0005856">
    <property type="term" value="C:cytoskeleton"/>
    <property type="evidence" value="ECO:0007669"/>
    <property type="project" value="TreeGrafter"/>
</dbReference>
<dbReference type="GO" id="GO:0005737">
    <property type="term" value="C:cytoplasm"/>
    <property type="evidence" value="ECO:0007669"/>
    <property type="project" value="TreeGrafter"/>
</dbReference>
<keyword evidence="2" id="KW-0723">Serine/threonine-protein kinase</keyword>
<evidence type="ECO:0000256" key="8">
    <source>
        <dbReference type="SAM" id="MobiDB-lite"/>
    </source>
</evidence>
<keyword evidence="5" id="KW-0418">Kinase</keyword>
<feature type="domain" description="Protein kinase" evidence="9">
    <location>
        <begin position="379"/>
        <end position="759"/>
    </location>
</feature>
<dbReference type="InterPro" id="IPR050494">
    <property type="entry name" value="Ser_Thr_dual-spec_kinase"/>
</dbReference>
<feature type="compositionally biased region" description="Low complexity" evidence="8">
    <location>
        <begin position="31"/>
        <end position="46"/>
    </location>
</feature>
<dbReference type="PROSITE" id="PS50011">
    <property type="entry name" value="PROTEIN_KINASE_DOM"/>
    <property type="match status" value="1"/>
</dbReference>
<keyword evidence="6 7" id="KW-0067">ATP-binding</keyword>
<feature type="binding site" evidence="7">
    <location>
        <position position="413"/>
    </location>
    <ligand>
        <name>ATP</name>
        <dbReference type="ChEBI" id="CHEBI:30616"/>
    </ligand>
</feature>
<dbReference type="SUPFAM" id="SSF56112">
    <property type="entry name" value="Protein kinase-like (PK-like)"/>
    <property type="match status" value="1"/>
</dbReference>
<accession>A0AAX4H3I7</accession>
<evidence type="ECO:0000313" key="11">
    <source>
        <dbReference type="Proteomes" id="UP001338582"/>
    </source>
</evidence>
<dbReference type="SMART" id="SM00220">
    <property type="entry name" value="S_TKc"/>
    <property type="match status" value="1"/>
</dbReference>
<evidence type="ECO:0000256" key="5">
    <source>
        <dbReference type="ARBA" id="ARBA00022777"/>
    </source>
</evidence>
<keyword evidence="3" id="KW-0808">Transferase</keyword>
<dbReference type="AlphaFoldDB" id="A0AAX4H3I7"/>
<feature type="compositionally biased region" description="Polar residues" evidence="8">
    <location>
        <begin position="80"/>
        <end position="96"/>
    </location>
</feature>
<evidence type="ECO:0000256" key="3">
    <source>
        <dbReference type="ARBA" id="ARBA00022679"/>
    </source>
</evidence>
<keyword evidence="11" id="KW-1185">Reference proteome</keyword>
<evidence type="ECO:0000256" key="4">
    <source>
        <dbReference type="ARBA" id="ARBA00022741"/>
    </source>
</evidence>
<feature type="region of interest" description="Disordered" evidence="8">
    <location>
        <begin position="114"/>
        <end position="154"/>
    </location>
</feature>
<keyword evidence="4 7" id="KW-0547">Nucleotide-binding</keyword>
<dbReference type="InterPro" id="IPR017441">
    <property type="entry name" value="Protein_kinase_ATP_BS"/>
</dbReference>
<evidence type="ECO:0000256" key="6">
    <source>
        <dbReference type="ARBA" id="ARBA00022840"/>
    </source>
</evidence>
<evidence type="ECO:0000313" key="10">
    <source>
        <dbReference type="EMBL" id="WPK23093.1"/>
    </source>
</evidence>
<dbReference type="PANTHER" id="PTHR24058:SF22">
    <property type="entry name" value="DUAL SPECIFICITY TYROSINE-PHOSPHORYLATION-REGULATED KINASE 4"/>
    <property type="match status" value="1"/>
</dbReference>
<gene>
    <name evidence="10" type="ORF">PUMCH_000318</name>
</gene>
<dbReference type="EMBL" id="CP138894">
    <property type="protein sequence ID" value="WPK23093.1"/>
    <property type="molecule type" value="Genomic_DNA"/>
</dbReference>
<feature type="compositionally biased region" description="Polar residues" evidence="8">
    <location>
        <begin position="135"/>
        <end position="152"/>
    </location>
</feature>
<name>A0AAX4H3I7_9ASCO</name>
<dbReference type="RefSeq" id="XP_062875480.1">
    <property type="nucleotide sequence ID" value="XM_063019410.1"/>
</dbReference>
<feature type="region of interest" description="Disordered" evidence="8">
    <location>
        <begin position="26"/>
        <end position="101"/>
    </location>
</feature>
<proteinExistence type="inferred from homology"/>
<evidence type="ECO:0000259" key="9">
    <source>
        <dbReference type="PROSITE" id="PS50011"/>
    </source>
</evidence>
<dbReference type="InterPro" id="IPR011009">
    <property type="entry name" value="Kinase-like_dom_sf"/>
</dbReference>
<sequence>MSNISPGLRNRFAGIELEMQVEGKLPKKPISKSTSYNLSSSTSFTTPCKAPQLSTAKRADSRTSSASKITSSAPSVSKRPQPNTNRNSCQISPSQGRENRTARNQDMLQFSFMRETSSSRKKQSTMPMFDKPFTHTRSTSHSDLNQRKNYAQHSGKKRLMLKNLRPADITNNYTSSNNALGLEVSQYYATDISKNAMKSKGEDVYTRLYNSASKSRERLPDLRVDVPNNTPFDFRLKPETPNFTKSRSLNNFVEVKQTSSLDPRMRKPNKVRTVFDFCQLVYESEPQLFEDSHSLDLLLHPNEPILPHEFIDSRQARDLSIFERGEIMRASTIYYVPERYSAGKRNMDVTLNNSQNNYGFDDLRGNYIISMNDHIDYRYEIIKTLGTGSFGSVVLCIDHKYASETKIRKVAIKIIKNKLDWSLQAVSEIKILKHLMKALNGPFEDFILNYCDHFHFRGHMCIVSEALAINLYQFLKLNYHRGVSLRVTKYITKKILEGLTFIHKMNIVHCDIKPENIMVEFPADFEPLLTNRNVDLKVKIIDFGSSCFKNDTMYTYIQSRFYRAPEVIFGTEYGPEIDVWSVGCLAAELFTGSPLLPGKSEIEQIAYFLEMFGAPSSKFVLRERNLLQKALQVKGLRVLSNPQASDAAPFIPSPKDERKLRRTPLFSLFGIDGKINLQAVTLQLQGSSSETRESHLQSPTHFRRNVKVSSRPLDVTLRLPTSSEDRIDQTNFQSFLASIFCWDYKDRASSCQLLSSAFLDRTPSFS</sequence>
<dbReference type="PROSITE" id="PS00107">
    <property type="entry name" value="PROTEIN_KINASE_ATP"/>
    <property type="match status" value="1"/>
</dbReference>
<dbReference type="InterPro" id="IPR000719">
    <property type="entry name" value="Prot_kinase_dom"/>
</dbReference>
<dbReference type="Gene3D" id="3.30.200.20">
    <property type="entry name" value="Phosphorylase Kinase, domain 1"/>
    <property type="match status" value="1"/>
</dbReference>
<evidence type="ECO:0000256" key="7">
    <source>
        <dbReference type="PROSITE-ProRule" id="PRU10141"/>
    </source>
</evidence>
<dbReference type="Proteomes" id="UP001338582">
    <property type="component" value="Chromosome 1"/>
</dbReference>
<dbReference type="PROSITE" id="PS00108">
    <property type="entry name" value="PROTEIN_KINASE_ST"/>
    <property type="match status" value="1"/>
</dbReference>